<feature type="non-terminal residue" evidence="2">
    <location>
        <position position="1"/>
    </location>
</feature>
<keyword evidence="1" id="KW-0812">Transmembrane</keyword>
<accession>A0A401TWP8</accession>
<keyword evidence="3" id="KW-1185">Reference proteome</keyword>
<evidence type="ECO:0000313" key="2">
    <source>
        <dbReference type="EMBL" id="GCC47038.1"/>
    </source>
</evidence>
<evidence type="ECO:0008006" key="4">
    <source>
        <dbReference type="Google" id="ProtNLM"/>
    </source>
</evidence>
<sequence length="74" mass="8242">LVLASLFGGALTVLLLQLRQWPLPYPLASQAWLSRLHDKQTGIPYGIALALGALLIYPETDWIKTIDLAHFAMR</sequence>
<evidence type="ECO:0000256" key="1">
    <source>
        <dbReference type="SAM" id="Phobius"/>
    </source>
</evidence>
<name>A0A401TWP8_CHIPU</name>
<dbReference type="EMBL" id="BEZZ01208108">
    <property type="protein sequence ID" value="GCC47038.1"/>
    <property type="molecule type" value="Genomic_DNA"/>
</dbReference>
<proteinExistence type="predicted"/>
<feature type="transmembrane region" description="Helical" evidence="1">
    <location>
        <begin position="42"/>
        <end position="58"/>
    </location>
</feature>
<organism evidence="2 3">
    <name type="scientific">Chiloscyllium punctatum</name>
    <name type="common">Brownbanded bambooshark</name>
    <name type="synonym">Hemiscyllium punctatum</name>
    <dbReference type="NCBI Taxonomy" id="137246"/>
    <lineage>
        <taxon>Eukaryota</taxon>
        <taxon>Metazoa</taxon>
        <taxon>Chordata</taxon>
        <taxon>Craniata</taxon>
        <taxon>Vertebrata</taxon>
        <taxon>Chondrichthyes</taxon>
        <taxon>Elasmobranchii</taxon>
        <taxon>Galeomorphii</taxon>
        <taxon>Galeoidea</taxon>
        <taxon>Orectolobiformes</taxon>
        <taxon>Hemiscylliidae</taxon>
        <taxon>Chiloscyllium</taxon>
    </lineage>
</organism>
<dbReference type="Proteomes" id="UP000287033">
    <property type="component" value="Unassembled WGS sequence"/>
</dbReference>
<keyword evidence="1" id="KW-1133">Transmembrane helix</keyword>
<comment type="caution">
    <text evidence="2">The sequence shown here is derived from an EMBL/GenBank/DDBJ whole genome shotgun (WGS) entry which is preliminary data.</text>
</comment>
<keyword evidence="1" id="KW-0472">Membrane</keyword>
<evidence type="ECO:0000313" key="3">
    <source>
        <dbReference type="Proteomes" id="UP000287033"/>
    </source>
</evidence>
<gene>
    <name evidence="2" type="ORF">chiPu_0031371</name>
</gene>
<protein>
    <recommendedName>
        <fullName evidence="4">Peptidase</fullName>
    </recommendedName>
</protein>
<reference evidence="2 3" key="1">
    <citation type="journal article" date="2018" name="Nat. Ecol. Evol.">
        <title>Shark genomes provide insights into elasmobranch evolution and the origin of vertebrates.</title>
        <authorList>
            <person name="Hara Y"/>
            <person name="Yamaguchi K"/>
            <person name="Onimaru K"/>
            <person name="Kadota M"/>
            <person name="Koyanagi M"/>
            <person name="Keeley SD"/>
            <person name="Tatsumi K"/>
            <person name="Tanaka K"/>
            <person name="Motone F"/>
            <person name="Kageyama Y"/>
            <person name="Nozu R"/>
            <person name="Adachi N"/>
            <person name="Nishimura O"/>
            <person name="Nakagawa R"/>
            <person name="Tanegashima C"/>
            <person name="Kiyatake I"/>
            <person name="Matsumoto R"/>
            <person name="Murakumo K"/>
            <person name="Nishida K"/>
            <person name="Terakita A"/>
            <person name="Kuratani S"/>
            <person name="Sato K"/>
            <person name="Hyodo S Kuraku.S."/>
        </authorList>
    </citation>
    <scope>NUCLEOTIDE SEQUENCE [LARGE SCALE GENOMIC DNA]</scope>
</reference>
<dbReference type="AlphaFoldDB" id="A0A401TWP8"/>